<dbReference type="AlphaFoldDB" id="A0A4Y3WCI2"/>
<evidence type="ECO:0000313" key="1">
    <source>
        <dbReference type="EMBL" id="GEC15831.1"/>
    </source>
</evidence>
<proteinExistence type="predicted"/>
<reference evidence="1 2" key="1">
    <citation type="submission" date="2019-06" db="EMBL/GenBank/DDBJ databases">
        <title>Whole genome shotgun sequence of Nitrobacter winogradskyi NBRC 14297.</title>
        <authorList>
            <person name="Hosoyama A."/>
            <person name="Uohara A."/>
            <person name="Ohji S."/>
            <person name="Ichikawa N."/>
        </authorList>
    </citation>
    <scope>NUCLEOTIDE SEQUENCE [LARGE SCALE GENOMIC DNA]</scope>
    <source>
        <strain evidence="1 2">NBRC 14297</strain>
    </source>
</reference>
<dbReference type="OrthoDB" id="9800788at2"/>
<dbReference type="EMBL" id="BJNF01000042">
    <property type="protein sequence ID" value="GEC15831.1"/>
    <property type="molecule type" value="Genomic_DNA"/>
</dbReference>
<comment type="caution">
    <text evidence="1">The sequence shown here is derived from an EMBL/GenBank/DDBJ whole genome shotgun (WGS) entry which is preliminary data.</text>
</comment>
<accession>A0A4Y3WCI2</accession>
<name>A0A4Y3WCI2_NITWI</name>
<gene>
    <name evidence="1" type="ORF">NWI01_17230</name>
</gene>
<dbReference type="Pfam" id="PF05284">
    <property type="entry name" value="DUF736"/>
    <property type="match status" value="1"/>
</dbReference>
<dbReference type="InterPro" id="IPR007948">
    <property type="entry name" value="DUF736"/>
</dbReference>
<dbReference type="Proteomes" id="UP000318825">
    <property type="component" value="Unassembled WGS sequence"/>
</dbReference>
<evidence type="ECO:0008006" key="3">
    <source>
        <dbReference type="Google" id="ProtNLM"/>
    </source>
</evidence>
<organism evidence="1 2">
    <name type="scientific">Nitrobacter winogradskyi</name>
    <name type="common">Nitrobacter agilis</name>
    <dbReference type="NCBI Taxonomy" id="913"/>
    <lineage>
        <taxon>Bacteria</taxon>
        <taxon>Pseudomonadati</taxon>
        <taxon>Pseudomonadota</taxon>
        <taxon>Alphaproteobacteria</taxon>
        <taxon>Hyphomicrobiales</taxon>
        <taxon>Nitrobacteraceae</taxon>
        <taxon>Nitrobacter</taxon>
    </lineage>
</organism>
<evidence type="ECO:0000313" key="2">
    <source>
        <dbReference type="Proteomes" id="UP000318825"/>
    </source>
</evidence>
<sequence length="115" mass="12835">MPQIGQFARDEAGFIGHFGTLLLNQDIIIIATEPSDAENTPDYRVHLFDGMSNNTGPEIGAGWKRTGEKAGEYVALLIDDPIMPQPIRANLFRDDDTGNAWSLHWSRPRDRGEKV</sequence>
<dbReference type="RefSeq" id="WP_141383500.1">
    <property type="nucleotide sequence ID" value="NZ_BJNF01000042.1"/>
</dbReference>
<protein>
    <recommendedName>
        <fullName evidence="3">DUF736 domain-containing protein</fullName>
    </recommendedName>
</protein>